<dbReference type="RefSeq" id="WP_124766423.1">
    <property type="nucleotide sequence ID" value="NZ_JAFBDY010000019.1"/>
</dbReference>
<dbReference type="AlphaFoldDB" id="A0A3N9UA28"/>
<evidence type="ECO:0000313" key="1">
    <source>
        <dbReference type="EMBL" id="RQW73449.1"/>
    </source>
</evidence>
<comment type="caution">
    <text evidence="1">The sequence shown here is derived from an EMBL/GenBank/DDBJ whole genome shotgun (WGS) entry which is preliminary data.</text>
</comment>
<evidence type="ECO:0000313" key="2">
    <source>
        <dbReference type="Proteomes" id="UP000274033"/>
    </source>
</evidence>
<evidence type="ECO:0008006" key="3">
    <source>
        <dbReference type="Google" id="ProtNLM"/>
    </source>
</evidence>
<protein>
    <recommendedName>
        <fullName evidence="3">Spore coat protein D</fullName>
    </recommendedName>
</protein>
<dbReference type="OrthoDB" id="2455195at2"/>
<organism evidence="1 2">
    <name type="scientific">Lysinibacillus composti</name>
    <dbReference type="NCBI Taxonomy" id="720633"/>
    <lineage>
        <taxon>Bacteria</taxon>
        <taxon>Bacillati</taxon>
        <taxon>Bacillota</taxon>
        <taxon>Bacilli</taxon>
        <taxon>Bacillales</taxon>
        <taxon>Bacillaceae</taxon>
        <taxon>Lysinibacillus</taxon>
    </lineage>
</organism>
<dbReference type="EMBL" id="RRCT01000020">
    <property type="protein sequence ID" value="RQW73449.1"/>
    <property type="molecule type" value="Genomic_DNA"/>
</dbReference>
<dbReference type="InterPro" id="IPR020108">
    <property type="entry name" value="Spore_coat_CotD"/>
</dbReference>
<gene>
    <name evidence="1" type="ORF">EBB45_16375</name>
</gene>
<keyword evidence="2" id="KW-1185">Reference proteome</keyword>
<dbReference type="Pfam" id="PF11122">
    <property type="entry name" value="Spore-coat_CotD"/>
    <property type="match status" value="1"/>
</dbReference>
<proteinExistence type="predicted"/>
<name>A0A3N9UA28_9BACI</name>
<dbReference type="Proteomes" id="UP000274033">
    <property type="component" value="Unassembled WGS sequence"/>
</dbReference>
<sequence>MFNRNIGHSNRCKCPICCPPNVHPTQIAPAHVSPTQHVVRTNIFHTVVPHIHPTHITTINRHVRHNEHYFPVTQSTVNEFTETNRNCGTPENPNPNCHPIRRRGFGF</sequence>
<accession>A0A3N9UA28</accession>
<reference evidence="1 2" key="1">
    <citation type="journal article" date="2013" name="J. Microbiol.">
        <title>Lysinibacillus chungkukjangi sp. nov., isolated from Chungkukjang, Korean fermented soybean food.</title>
        <authorList>
            <person name="Kim S.J."/>
            <person name="Jang Y.H."/>
            <person name="Hamada M."/>
            <person name="Ahn J.H."/>
            <person name="Weon H.Y."/>
            <person name="Suzuki K."/>
            <person name="Whang K.S."/>
            <person name="Kwon S.W."/>
        </authorList>
    </citation>
    <scope>NUCLEOTIDE SEQUENCE [LARGE SCALE GENOMIC DNA]</scope>
    <source>
        <strain evidence="1 2">MCCC 1A12701</strain>
    </source>
</reference>